<name>A0A6J7KHP1_9ZZZZ</name>
<reference evidence="2" key="1">
    <citation type="submission" date="2020-05" db="EMBL/GenBank/DDBJ databases">
        <authorList>
            <person name="Chiriac C."/>
            <person name="Salcher M."/>
            <person name="Ghai R."/>
            <person name="Kavagutti S V."/>
        </authorList>
    </citation>
    <scope>NUCLEOTIDE SEQUENCE</scope>
</reference>
<proteinExistence type="predicted"/>
<evidence type="ECO:0000313" key="2">
    <source>
        <dbReference type="EMBL" id="CAB4953682.1"/>
    </source>
</evidence>
<evidence type="ECO:0000259" key="1">
    <source>
        <dbReference type="Pfam" id="PF01073"/>
    </source>
</evidence>
<organism evidence="2">
    <name type="scientific">freshwater metagenome</name>
    <dbReference type="NCBI Taxonomy" id="449393"/>
    <lineage>
        <taxon>unclassified sequences</taxon>
        <taxon>metagenomes</taxon>
        <taxon>ecological metagenomes</taxon>
    </lineage>
</organism>
<dbReference type="GO" id="GO:0004029">
    <property type="term" value="F:aldehyde dehydrogenase (NAD+) activity"/>
    <property type="evidence" value="ECO:0007669"/>
    <property type="project" value="TreeGrafter"/>
</dbReference>
<feature type="domain" description="3-beta hydroxysteroid dehydrogenase/isomerase" evidence="1">
    <location>
        <begin position="28"/>
        <end position="143"/>
    </location>
</feature>
<dbReference type="Gene3D" id="3.40.50.720">
    <property type="entry name" value="NAD(P)-binding Rossmann-like Domain"/>
    <property type="match status" value="1"/>
</dbReference>
<dbReference type="GO" id="GO:0006694">
    <property type="term" value="P:steroid biosynthetic process"/>
    <property type="evidence" value="ECO:0007669"/>
    <property type="project" value="InterPro"/>
</dbReference>
<dbReference type="Pfam" id="PF01073">
    <property type="entry name" value="3Beta_HSD"/>
    <property type="match status" value="1"/>
</dbReference>
<dbReference type="GO" id="GO:0005737">
    <property type="term" value="C:cytoplasm"/>
    <property type="evidence" value="ECO:0007669"/>
    <property type="project" value="TreeGrafter"/>
</dbReference>
<sequence>MHVSSPSVAHSGHALVGAGAGPANPAEVRGHYSRSKAEAELVALGSDLPAVVAIRPHLVWGPGDTQLIGRIVERARSGRMALVGGGTALIDTTWVDNAADALVAAVDRAPFLHGEVLVVSNGEPRTVAELFGRIARAAGLQPSGRVVPAGVASAAGAVAETLWAASRRQEDPPMTRFLAEQLSTAHWFDQRRTREALQWKPTVSLDEGFARLTRWYDSG</sequence>
<dbReference type="AlphaFoldDB" id="A0A6J7KHP1"/>
<accession>A0A6J7KHP1</accession>
<dbReference type="InterPro" id="IPR051783">
    <property type="entry name" value="NAD(P)-dependent_oxidoreduct"/>
</dbReference>
<protein>
    <submittedName>
        <fullName evidence="2">Unannotated protein</fullName>
    </submittedName>
</protein>
<gene>
    <name evidence="2" type="ORF">UFOPK3773_01556</name>
</gene>
<dbReference type="PANTHER" id="PTHR48079">
    <property type="entry name" value="PROTEIN YEEZ"/>
    <property type="match status" value="1"/>
</dbReference>
<dbReference type="PANTHER" id="PTHR48079:SF6">
    <property type="entry name" value="NAD(P)-BINDING DOMAIN-CONTAINING PROTEIN-RELATED"/>
    <property type="match status" value="1"/>
</dbReference>
<dbReference type="SUPFAM" id="SSF51735">
    <property type="entry name" value="NAD(P)-binding Rossmann-fold domains"/>
    <property type="match status" value="1"/>
</dbReference>
<dbReference type="InterPro" id="IPR036291">
    <property type="entry name" value="NAD(P)-bd_dom_sf"/>
</dbReference>
<dbReference type="GO" id="GO:0016616">
    <property type="term" value="F:oxidoreductase activity, acting on the CH-OH group of donors, NAD or NADP as acceptor"/>
    <property type="evidence" value="ECO:0007669"/>
    <property type="project" value="InterPro"/>
</dbReference>
<dbReference type="InterPro" id="IPR002225">
    <property type="entry name" value="3Beta_OHSteriod_DH/Estase"/>
</dbReference>
<dbReference type="EMBL" id="CAFBNF010000194">
    <property type="protein sequence ID" value="CAB4953682.1"/>
    <property type="molecule type" value="Genomic_DNA"/>
</dbReference>